<feature type="compositionally biased region" description="Polar residues" evidence="1">
    <location>
        <begin position="53"/>
        <end position="68"/>
    </location>
</feature>
<feature type="chain" id="PRO_5044761060" evidence="2">
    <location>
        <begin position="25"/>
        <end position="145"/>
    </location>
</feature>
<name>A0ABD2KZE6_9BILA</name>
<sequence>MGDLQVIFLLLLAKLLLIGGECEGQKESKNYVEMPKQSGQIPTDSDELAKPSNPGQVLTISGQMTKQSGKVPKKSGQMPTNSGQMVEKHSGKAPNDASYSWLENHWQKMFGKEYHGQLNKFIEGINKKQCLLEAVFYQQNSAEVN</sequence>
<reference evidence="3 4" key="1">
    <citation type="submission" date="2024-10" db="EMBL/GenBank/DDBJ databases">
        <authorList>
            <person name="Kim D."/>
        </authorList>
    </citation>
    <scope>NUCLEOTIDE SEQUENCE [LARGE SCALE GENOMIC DNA]</scope>
    <source>
        <strain evidence="3">BH-2024</strain>
    </source>
</reference>
<dbReference type="AlphaFoldDB" id="A0ABD2KZE6"/>
<protein>
    <submittedName>
        <fullName evidence="3">Uncharacterized protein</fullName>
    </submittedName>
</protein>
<gene>
    <name evidence="3" type="ORF">niasHT_018629</name>
</gene>
<accession>A0ABD2KZE6</accession>
<feature type="signal peptide" evidence="2">
    <location>
        <begin position="1"/>
        <end position="24"/>
    </location>
</feature>
<dbReference type="Proteomes" id="UP001620626">
    <property type="component" value="Unassembled WGS sequence"/>
</dbReference>
<dbReference type="EMBL" id="JBICBT010000593">
    <property type="protein sequence ID" value="KAL3108221.1"/>
    <property type="molecule type" value="Genomic_DNA"/>
</dbReference>
<keyword evidence="2" id="KW-0732">Signal</keyword>
<comment type="caution">
    <text evidence="3">The sequence shown here is derived from an EMBL/GenBank/DDBJ whole genome shotgun (WGS) entry which is preliminary data.</text>
</comment>
<evidence type="ECO:0000313" key="4">
    <source>
        <dbReference type="Proteomes" id="UP001620626"/>
    </source>
</evidence>
<evidence type="ECO:0000256" key="1">
    <source>
        <dbReference type="SAM" id="MobiDB-lite"/>
    </source>
</evidence>
<evidence type="ECO:0000256" key="2">
    <source>
        <dbReference type="SAM" id="SignalP"/>
    </source>
</evidence>
<organism evidence="3 4">
    <name type="scientific">Heterodera trifolii</name>
    <dbReference type="NCBI Taxonomy" id="157864"/>
    <lineage>
        <taxon>Eukaryota</taxon>
        <taxon>Metazoa</taxon>
        <taxon>Ecdysozoa</taxon>
        <taxon>Nematoda</taxon>
        <taxon>Chromadorea</taxon>
        <taxon>Rhabditida</taxon>
        <taxon>Tylenchina</taxon>
        <taxon>Tylenchomorpha</taxon>
        <taxon>Tylenchoidea</taxon>
        <taxon>Heteroderidae</taxon>
        <taxon>Heteroderinae</taxon>
        <taxon>Heterodera</taxon>
    </lineage>
</organism>
<proteinExistence type="predicted"/>
<feature type="region of interest" description="Disordered" evidence="1">
    <location>
        <begin position="36"/>
        <end position="94"/>
    </location>
</feature>
<keyword evidence="4" id="KW-1185">Reference proteome</keyword>
<evidence type="ECO:0000313" key="3">
    <source>
        <dbReference type="EMBL" id="KAL3108221.1"/>
    </source>
</evidence>